<dbReference type="AlphaFoldDB" id="A0A1R3KJ51"/>
<dbReference type="OrthoDB" id="637682at2759"/>
<keyword evidence="6" id="KW-1185">Reference proteome</keyword>
<dbReference type="EMBL" id="AWUE01013395">
    <property type="protein sequence ID" value="OMP07123.1"/>
    <property type="molecule type" value="Genomic_DNA"/>
</dbReference>
<dbReference type="InterPro" id="IPR003690">
    <property type="entry name" value="MTERF"/>
</dbReference>
<evidence type="ECO:0000256" key="4">
    <source>
        <dbReference type="SAM" id="MobiDB-lite"/>
    </source>
</evidence>
<accession>A0A1R3KJ51</accession>
<dbReference type="PANTHER" id="PTHR13068:SF166">
    <property type="entry name" value="TRANSCRIPTION TERMINATION FACTOR MTERF15, MITOCHONDRIAL-LIKE"/>
    <property type="match status" value="1"/>
</dbReference>
<comment type="similarity">
    <text evidence="1">Belongs to the mTERF family.</text>
</comment>
<evidence type="ECO:0000256" key="2">
    <source>
        <dbReference type="ARBA" id="ARBA00022472"/>
    </source>
</evidence>
<sequence length="338" mass="38792">MLQMEEVGSQKLSESLQGSAKSVSKKVQLKNPTKPDSVLDFFKNHGFSQTQIRKMVERMPSLLLSKAEKTLLPKFQFFYTKGISSSDLSVVLSSNPGVLGYNIDNCIIPSFNSFKNFTRCDDSEVFLAYKNCSAILRCNFQSIVSPNVALLREHGVPDSYIMTELVRHPRVFTLNHDKFRRSVEEVEKLGFNPSKSYFLTALRDLVQISKSTWERKLNVFKEWGWSDEEFASAFEKFPNFMMLSEDTIIKKMNFFVNTMNWKSSFVAHRPIVLGFSLGKRIIPRCSVLQVLLSKGFIKKPTSASFLICSEKDFLARFVTPYGDLHLLKLYKEKMSLEN</sequence>
<dbReference type="PANTHER" id="PTHR13068">
    <property type="entry name" value="CGI-12 PROTEIN-RELATED"/>
    <property type="match status" value="1"/>
</dbReference>
<dbReference type="SMART" id="SM00733">
    <property type="entry name" value="Mterf"/>
    <property type="match status" value="7"/>
</dbReference>
<protein>
    <submittedName>
        <fullName evidence="5">Mitochodrial transcription termination factor-related protein</fullName>
    </submittedName>
</protein>
<name>A0A1R3KJ51_9ROSI</name>
<reference evidence="6" key="1">
    <citation type="submission" date="2013-09" db="EMBL/GenBank/DDBJ databases">
        <title>Corchorus olitorius genome sequencing.</title>
        <authorList>
            <person name="Alam M."/>
            <person name="Haque M.S."/>
            <person name="Islam M.S."/>
            <person name="Emdad E.M."/>
            <person name="Islam M.M."/>
            <person name="Ahmed B."/>
            <person name="Halim A."/>
            <person name="Hossen Q.M.M."/>
            <person name="Hossain M.Z."/>
            <person name="Ahmed R."/>
            <person name="Khan M.M."/>
            <person name="Islam R."/>
            <person name="Rashid M.M."/>
            <person name="Khan S.A."/>
            <person name="Rahman M.S."/>
            <person name="Alam M."/>
            <person name="Yahiya A.S."/>
            <person name="Khan M.S."/>
            <person name="Azam M.S."/>
            <person name="Haque T."/>
            <person name="Lashkar M.Z.H."/>
            <person name="Akhand A.I."/>
            <person name="Morshed G."/>
            <person name="Roy S."/>
            <person name="Uddin K.S."/>
            <person name="Rabeya T."/>
            <person name="Hossain A.S."/>
            <person name="Chowdhury A."/>
            <person name="Snigdha A.R."/>
            <person name="Mortoza M.S."/>
            <person name="Matin S.A."/>
            <person name="Hoque S.M.E."/>
            <person name="Islam M.K."/>
            <person name="Roy D.K."/>
            <person name="Haider R."/>
            <person name="Moosa M.M."/>
            <person name="Elias S.M."/>
            <person name="Hasan A.M."/>
            <person name="Jahan S."/>
            <person name="Shafiuddin M."/>
            <person name="Mahmood N."/>
            <person name="Shommy N.S."/>
        </authorList>
    </citation>
    <scope>NUCLEOTIDE SEQUENCE [LARGE SCALE GENOMIC DNA]</scope>
    <source>
        <strain evidence="6">cv. O-4</strain>
    </source>
</reference>
<dbReference type="Gene3D" id="1.25.70.10">
    <property type="entry name" value="Transcription termination factor 3, mitochondrial"/>
    <property type="match status" value="1"/>
</dbReference>
<dbReference type="InterPro" id="IPR038538">
    <property type="entry name" value="MTERF_sf"/>
</dbReference>
<dbReference type="FunFam" id="1.25.70.10:FF:000001">
    <property type="entry name" value="Mitochondrial transcription termination factor-like"/>
    <property type="match status" value="1"/>
</dbReference>
<evidence type="ECO:0000313" key="5">
    <source>
        <dbReference type="EMBL" id="OMP07123.1"/>
    </source>
</evidence>
<keyword evidence="2" id="KW-0805">Transcription regulation</keyword>
<proteinExistence type="inferred from homology"/>
<dbReference type="GO" id="GO:0006353">
    <property type="term" value="P:DNA-templated transcription termination"/>
    <property type="evidence" value="ECO:0007669"/>
    <property type="project" value="UniProtKB-KW"/>
</dbReference>
<feature type="compositionally biased region" description="Polar residues" evidence="4">
    <location>
        <begin position="10"/>
        <end position="22"/>
    </location>
</feature>
<comment type="caution">
    <text evidence="5">The sequence shown here is derived from an EMBL/GenBank/DDBJ whole genome shotgun (WGS) entry which is preliminary data.</text>
</comment>
<evidence type="ECO:0000313" key="6">
    <source>
        <dbReference type="Proteomes" id="UP000187203"/>
    </source>
</evidence>
<evidence type="ECO:0000256" key="1">
    <source>
        <dbReference type="ARBA" id="ARBA00007692"/>
    </source>
</evidence>
<keyword evidence="2" id="KW-0806">Transcription termination</keyword>
<feature type="region of interest" description="Disordered" evidence="4">
    <location>
        <begin position="1"/>
        <end position="28"/>
    </location>
</feature>
<dbReference type="GO" id="GO:0003676">
    <property type="term" value="F:nucleic acid binding"/>
    <property type="evidence" value="ECO:0007669"/>
    <property type="project" value="InterPro"/>
</dbReference>
<organism evidence="5 6">
    <name type="scientific">Corchorus olitorius</name>
    <dbReference type="NCBI Taxonomy" id="93759"/>
    <lineage>
        <taxon>Eukaryota</taxon>
        <taxon>Viridiplantae</taxon>
        <taxon>Streptophyta</taxon>
        <taxon>Embryophyta</taxon>
        <taxon>Tracheophyta</taxon>
        <taxon>Spermatophyta</taxon>
        <taxon>Magnoliopsida</taxon>
        <taxon>eudicotyledons</taxon>
        <taxon>Gunneridae</taxon>
        <taxon>Pentapetalae</taxon>
        <taxon>rosids</taxon>
        <taxon>malvids</taxon>
        <taxon>Malvales</taxon>
        <taxon>Malvaceae</taxon>
        <taxon>Grewioideae</taxon>
        <taxon>Apeibeae</taxon>
        <taxon>Corchorus</taxon>
    </lineage>
</organism>
<gene>
    <name evidence="5" type="ORF">COLO4_07608</name>
</gene>
<evidence type="ECO:0000256" key="3">
    <source>
        <dbReference type="ARBA" id="ARBA00022946"/>
    </source>
</evidence>
<keyword evidence="2" id="KW-0804">Transcription</keyword>
<dbReference type="STRING" id="93759.A0A1R3KJ51"/>
<dbReference type="Proteomes" id="UP000187203">
    <property type="component" value="Unassembled WGS sequence"/>
</dbReference>
<dbReference type="Pfam" id="PF02536">
    <property type="entry name" value="mTERF"/>
    <property type="match status" value="1"/>
</dbReference>
<keyword evidence="3" id="KW-0809">Transit peptide</keyword>